<evidence type="ECO:0000313" key="1">
    <source>
        <dbReference type="EMBL" id="KAH0547225.1"/>
    </source>
</evidence>
<dbReference type="EMBL" id="JAHXZJ010002237">
    <property type="protein sequence ID" value="KAH0547225.1"/>
    <property type="molecule type" value="Genomic_DNA"/>
</dbReference>
<comment type="caution">
    <text evidence="1">The sequence shown here is derived from an EMBL/GenBank/DDBJ whole genome shotgun (WGS) entry which is preliminary data.</text>
</comment>
<evidence type="ECO:0000313" key="2">
    <source>
        <dbReference type="Proteomes" id="UP000826195"/>
    </source>
</evidence>
<accession>A0AAV7I7I0</accession>
<protein>
    <submittedName>
        <fullName evidence="1">Uncharacterized protein</fullName>
    </submittedName>
</protein>
<organism evidence="1 2">
    <name type="scientific">Cotesia glomerata</name>
    <name type="common">Lepidopteran parasitic wasp</name>
    <name type="synonym">Apanteles glomeratus</name>
    <dbReference type="NCBI Taxonomy" id="32391"/>
    <lineage>
        <taxon>Eukaryota</taxon>
        <taxon>Metazoa</taxon>
        <taxon>Ecdysozoa</taxon>
        <taxon>Arthropoda</taxon>
        <taxon>Hexapoda</taxon>
        <taxon>Insecta</taxon>
        <taxon>Pterygota</taxon>
        <taxon>Neoptera</taxon>
        <taxon>Endopterygota</taxon>
        <taxon>Hymenoptera</taxon>
        <taxon>Apocrita</taxon>
        <taxon>Ichneumonoidea</taxon>
        <taxon>Braconidae</taxon>
        <taxon>Microgastrinae</taxon>
        <taxon>Cotesia</taxon>
    </lineage>
</organism>
<reference evidence="1 2" key="1">
    <citation type="journal article" date="2021" name="J. Hered.">
        <title>A chromosome-level genome assembly of the parasitoid wasp, Cotesia glomerata (Hymenoptera: Braconidae).</title>
        <authorList>
            <person name="Pinto B.J."/>
            <person name="Weis J.J."/>
            <person name="Gamble T."/>
            <person name="Ode P.J."/>
            <person name="Paul R."/>
            <person name="Zaspel J.M."/>
        </authorList>
    </citation>
    <scope>NUCLEOTIDE SEQUENCE [LARGE SCALE GENOMIC DNA]</scope>
    <source>
        <strain evidence="1">CgM1</strain>
    </source>
</reference>
<gene>
    <name evidence="1" type="ORF">KQX54_017675</name>
</gene>
<proteinExistence type="predicted"/>
<dbReference type="Proteomes" id="UP000826195">
    <property type="component" value="Unassembled WGS sequence"/>
</dbReference>
<dbReference type="AlphaFoldDB" id="A0AAV7I7I0"/>
<name>A0AAV7I7I0_COTGL</name>
<sequence length="138" mass="15984">MHEFTIPKIISDPIREERVASNRVTGPQLDQFTNQERRFDRHLRDPKTQWQVQGQPRGAQVRPLVSPERGACSATTVPRGCRHQDYRPHWNILLHLPILLGKGLLNELGFPPEWNHHRSSCFTKSFYLQPSSNNPNSN</sequence>
<keyword evidence="2" id="KW-1185">Reference proteome</keyword>